<protein>
    <recommendedName>
        <fullName evidence="4">PRC-barrel domain-containing protein</fullName>
    </recommendedName>
</protein>
<evidence type="ECO:0008006" key="4">
    <source>
        <dbReference type="Google" id="ProtNLM"/>
    </source>
</evidence>
<feature type="compositionally biased region" description="Low complexity" evidence="1">
    <location>
        <begin position="367"/>
        <end position="379"/>
    </location>
</feature>
<evidence type="ECO:0000256" key="1">
    <source>
        <dbReference type="SAM" id="MobiDB-lite"/>
    </source>
</evidence>
<feature type="compositionally biased region" description="Basic and acidic residues" evidence="1">
    <location>
        <begin position="441"/>
        <end position="459"/>
    </location>
</feature>
<dbReference type="AlphaFoldDB" id="A0AAV3T6S4"/>
<comment type="caution">
    <text evidence="2">The sequence shown here is derived from an EMBL/GenBank/DDBJ whole genome shotgun (WGS) entry which is preliminary data.</text>
</comment>
<dbReference type="Proteomes" id="UP001500420">
    <property type="component" value="Unassembled WGS sequence"/>
</dbReference>
<keyword evidence="3" id="KW-1185">Reference proteome</keyword>
<sequence length="468" mass="51844">MSEDHSGGNRRISTDRETIRGWADEHEAVPARHTGAGETRYHVVRETDLGSDHERMEWDEFFSEIDDAEHVVVYEESAESEPFDVLARDEALVENDMEREEIERALTEGEVVTSEVKETTVVESVIVEEATIESELVDTELVEERLVDAELIERECTGCEIVADREGEDDALFDEERYFDAVQSGERSDHEGMGVFGAGGGKDLPYYAELDVRETWSATRELLERFTVESEIVDTDIAESDSIEDVDIDVEGVQRDILRSDLFDEDADEEIVTQYDIESEFGEGDAIHTFFNRRRTVEDEVVDEKRLRADVTGGEILGMERMETIDIESEFTDDEGLAPLETRDAEGSAAEPALDDESAATGDSTPGAGATAEGEMAGTPDLTEDDVGKEVVDATGEKVGMVATVDAGENVMYVDADPSITERVKAALDWGEVGKEDYPVDAGHVQRVDDNQVELKPEEDLSAEGQSR</sequence>
<feature type="region of interest" description="Disordered" evidence="1">
    <location>
        <begin position="1"/>
        <end position="27"/>
    </location>
</feature>
<reference evidence="2 3" key="1">
    <citation type="journal article" date="2019" name="Int. J. Syst. Evol. Microbiol.">
        <title>The Global Catalogue of Microorganisms (GCM) 10K type strain sequencing project: providing services to taxonomists for standard genome sequencing and annotation.</title>
        <authorList>
            <consortium name="The Broad Institute Genomics Platform"/>
            <consortium name="The Broad Institute Genome Sequencing Center for Infectious Disease"/>
            <person name="Wu L."/>
            <person name="Ma J."/>
        </authorList>
    </citation>
    <scope>NUCLEOTIDE SEQUENCE [LARGE SCALE GENOMIC DNA]</scope>
    <source>
        <strain evidence="2 3">JCM 16328</strain>
    </source>
</reference>
<gene>
    <name evidence="2" type="ORF">GCM10009020_05890</name>
</gene>
<dbReference type="RefSeq" id="WP_343772361.1">
    <property type="nucleotide sequence ID" value="NZ_BAAADV010000001.1"/>
</dbReference>
<accession>A0AAV3T6S4</accession>
<feature type="region of interest" description="Disordered" evidence="1">
    <location>
        <begin position="441"/>
        <end position="468"/>
    </location>
</feature>
<evidence type="ECO:0000313" key="3">
    <source>
        <dbReference type="Proteomes" id="UP001500420"/>
    </source>
</evidence>
<proteinExistence type="predicted"/>
<evidence type="ECO:0000313" key="2">
    <source>
        <dbReference type="EMBL" id="GAA0663931.1"/>
    </source>
</evidence>
<organism evidence="2 3">
    <name type="scientific">Natronoarchaeum mannanilyticum</name>
    <dbReference type="NCBI Taxonomy" id="926360"/>
    <lineage>
        <taxon>Archaea</taxon>
        <taxon>Methanobacteriati</taxon>
        <taxon>Methanobacteriota</taxon>
        <taxon>Stenosarchaea group</taxon>
        <taxon>Halobacteria</taxon>
        <taxon>Halobacteriales</taxon>
        <taxon>Natronoarchaeaceae</taxon>
    </lineage>
</organism>
<feature type="region of interest" description="Disordered" evidence="1">
    <location>
        <begin position="344"/>
        <end position="386"/>
    </location>
</feature>
<name>A0AAV3T6S4_9EURY</name>
<dbReference type="EMBL" id="BAAADV010000001">
    <property type="protein sequence ID" value="GAA0663931.1"/>
    <property type="molecule type" value="Genomic_DNA"/>
</dbReference>